<dbReference type="PIRSF" id="PIRSF004749">
    <property type="entry name" value="Pep_def"/>
    <property type="match status" value="1"/>
</dbReference>
<dbReference type="NCBIfam" id="TIGR00079">
    <property type="entry name" value="pept_deformyl"/>
    <property type="match status" value="1"/>
</dbReference>
<dbReference type="GO" id="GO:0042586">
    <property type="term" value="F:peptide deformylase activity"/>
    <property type="evidence" value="ECO:0007669"/>
    <property type="project" value="InterPro"/>
</dbReference>
<dbReference type="InterPro" id="IPR023635">
    <property type="entry name" value="Peptide_deformylase"/>
</dbReference>
<dbReference type="AlphaFoldDB" id="A0A5C1YSQ7"/>
<dbReference type="PANTHER" id="PTHR10458">
    <property type="entry name" value="PEPTIDE DEFORMYLASE"/>
    <property type="match status" value="1"/>
</dbReference>
<dbReference type="KEGG" id="acek:FLP30_11620"/>
<dbReference type="PRINTS" id="PR01576">
    <property type="entry name" value="PDEFORMYLASE"/>
</dbReference>
<dbReference type="RefSeq" id="WP_149279941.1">
    <property type="nucleotide sequence ID" value="NZ_CP043506.1"/>
</dbReference>
<organism evidence="3 4">
    <name type="scientific">Acetobacter vaccinii</name>
    <dbReference type="NCBI Taxonomy" id="2592655"/>
    <lineage>
        <taxon>Bacteria</taxon>
        <taxon>Pseudomonadati</taxon>
        <taxon>Pseudomonadota</taxon>
        <taxon>Alphaproteobacteria</taxon>
        <taxon>Acetobacterales</taxon>
        <taxon>Acetobacteraceae</taxon>
        <taxon>Acetobacter</taxon>
    </lineage>
</organism>
<dbReference type="InterPro" id="IPR036821">
    <property type="entry name" value="Peptide_deformylase_sf"/>
</dbReference>
<reference evidence="3 4" key="1">
    <citation type="submission" date="2019-09" db="EMBL/GenBank/DDBJ databases">
        <title>Genome sequencing of strain KACC 21233.</title>
        <authorList>
            <person name="Heo J."/>
            <person name="Kim S.-J."/>
            <person name="Kim J.-S."/>
            <person name="Hong S.-B."/>
            <person name="Kwon S.-W."/>
        </authorList>
    </citation>
    <scope>NUCLEOTIDE SEQUENCE [LARGE SCALE GENOMIC DNA]</scope>
    <source>
        <strain evidence="3 4">KACC 21233</strain>
    </source>
</reference>
<dbReference type="SUPFAM" id="SSF56420">
    <property type="entry name" value="Peptide deformylase"/>
    <property type="match status" value="1"/>
</dbReference>
<keyword evidence="3" id="KW-0378">Hydrolase</keyword>
<dbReference type="OrthoDB" id="9804313at2"/>
<evidence type="ECO:0000256" key="2">
    <source>
        <dbReference type="HAMAP-Rule" id="MF_00163"/>
    </source>
</evidence>
<keyword evidence="4" id="KW-1185">Reference proteome</keyword>
<feature type="active site" evidence="2">
    <location>
        <position position="134"/>
    </location>
</feature>
<dbReference type="Gene3D" id="3.90.45.10">
    <property type="entry name" value="Peptide deformylase"/>
    <property type="match status" value="1"/>
</dbReference>
<sequence>MTVRSIVPFPDPRLRQVAHTVTVFDGQLRLLAADITETMRLAPGIGMTASHIGVAQRVYVLELPEDVQPQTYVNPEITWLSDETAQNEEGSVSMPGVTELVTRSCRVTVRYQDINGNEQLEHADGLRAICHQHEIDQLNGLFWTQKLSSLRRNRLMARYKKLHTMKKVAEHT</sequence>
<dbReference type="PANTHER" id="PTHR10458:SF22">
    <property type="entry name" value="PEPTIDE DEFORMYLASE"/>
    <property type="match status" value="1"/>
</dbReference>
<dbReference type="Pfam" id="PF01327">
    <property type="entry name" value="Pep_deformylase"/>
    <property type="match status" value="1"/>
</dbReference>
<gene>
    <name evidence="3" type="ORF">FLP30_11620</name>
</gene>
<dbReference type="Proteomes" id="UP000324536">
    <property type="component" value="Chromosome"/>
</dbReference>
<dbReference type="HAMAP" id="MF_00163">
    <property type="entry name" value="Pep_deformylase"/>
    <property type="match status" value="1"/>
</dbReference>
<evidence type="ECO:0000256" key="1">
    <source>
        <dbReference type="ARBA" id="ARBA00010759"/>
    </source>
</evidence>
<proteinExistence type="inferred from homology"/>
<protein>
    <recommendedName>
        <fullName evidence="2">Peptide deformylase-like</fullName>
    </recommendedName>
    <alternativeName>
        <fullName evidence="2">Polypeptide deformylase-like</fullName>
    </alternativeName>
</protein>
<evidence type="ECO:0000313" key="3">
    <source>
        <dbReference type="EMBL" id="QEO18279.1"/>
    </source>
</evidence>
<dbReference type="EMBL" id="CP043506">
    <property type="protein sequence ID" value="QEO18279.1"/>
    <property type="molecule type" value="Genomic_DNA"/>
</dbReference>
<comment type="caution">
    <text evidence="2">Lacks conserved residue(s) required for the propagation of feature annotation.</text>
</comment>
<accession>A0A5C1YSQ7</accession>
<comment type="similarity">
    <text evidence="1 2">Belongs to the polypeptide deformylase family.</text>
</comment>
<dbReference type="NCBIfam" id="NF009484">
    <property type="entry name" value="PRK12846.1-5"/>
    <property type="match status" value="1"/>
</dbReference>
<dbReference type="CDD" id="cd00487">
    <property type="entry name" value="Pep_deformylase"/>
    <property type="match status" value="1"/>
</dbReference>
<name>A0A5C1YSQ7_9PROT</name>
<evidence type="ECO:0000313" key="4">
    <source>
        <dbReference type="Proteomes" id="UP000324536"/>
    </source>
</evidence>